<evidence type="ECO:0000313" key="1">
    <source>
        <dbReference type="EMBL" id="MDY0872182.1"/>
    </source>
</evidence>
<protein>
    <submittedName>
        <fullName evidence="1">Uncharacterized protein</fullName>
    </submittedName>
</protein>
<reference evidence="1 2" key="1">
    <citation type="journal article" date="2013" name="Antonie Van Leeuwenhoek">
        <title>Dongia rigui sp. nov., isolated from freshwater of a large wetland in Korea.</title>
        <authorList>
            <person name="Baik K.S."/>
            <person name="Hwang Y.M."/>
            <person name="Choi J.S."/>
            <person name="Kwon J."/>
            <person name="Seong C.N."/>
        </authorList>
    </citation>
    <scope>NUCLEOTIDE SEQUENCE [LARGE SCALE GENOMIC DNA]</scope>
    <source>
        <strain evidence="1 2">04SU4-P</strain>
    </source>
</reference>
<dbReference type="Proteomes" id="UP001271769">
    <property type="component" value="Unassembled WGS sequence"/>
</dbReference>
<accession>A0ABU5DYT7</accession>
<proteinExistence type="predicted"/>
<name>A0ABU5DYT7_9PROT</name>
<dbReference type="EMBL" id="JAXCLX010000001">
    <property type="protein sequence ID" value="MDY0872182.1"/>
    <property type="molecule type" value="Genomic_DNA"/>
</dbReference>
<keyword evidence="2" id="KW-1185">Reference proteome</keyword>
<evidence type="ECO:0000313" key="2">
    <source>
        <dbReference type="Proteomes" id="UP001271769"/>
    </source>
</evidence>
<gene>
    <name evidence="1" type="ORF">SMD31_09620</name>
</gene>
<organism evidence="1 2">
    <name type="scientific">Dongia rigui</name>
    <dbReference type="NCBI Taxonomy" id="940149"/>
    <lineage>
        <taxon>Bacteria</taxon>
        <taxon>Pseudomonadati</taxon>
        <taxon>Pseudomonadota</taxon>
        <taxon>Alphaproteobacteria</taxon>
        <taxon>Rhodospirillales</taxon>
        <taxon>Dongiaceae</taxon>
        <taxon>Dongia</taxon>
    </lineage>
</organism>
<sequence length="252" mass="26928">MGQAPNLPAEDDEQGEEVARIERWSCAFDRDLACDQWQCVCPITYLEQIMPSRHLLAAIGAVALISACTQVATPGTTGKKSGTIACDGFVKPGSALALELQDFKDAPKCSRAFHPGGQGYYEAYSLAARDRVNPAASGPQQIWVLLFRFYGGTARDAQRLDEKSFDHIENFRTLSGGLKSDLPGLIGDVPAVTFDVAEAGLTMVCLDALTANKDGSHTVVDICRSTSTATADAERLTMAQAIAQNDLPSTTP</sequence>
<dbReference type="RefSeq" id="WP_320500599.1">
    <property type="nucleotide sequence ID" value="NZ_JAXCLX010000001.1"/>
</dbReference>
<comment type="caution">
    <text evidence="1">The sequence shown here is derived from an EMBL/GenBank/DDBJ whole genome shotgun (WGS) entry which is preliminary data.</text>
</comment>